<dbReference type="EMBL" id="VCAU01000012">
    <property type="protein sequence ID" value="KAF9892401.1"/>
    <property type="molecule type" value="Genomic_DNA"/>
</dbReference>
<comment type="caution">
    <text evidence="5">The sequence shown here is derived from an EMBL/GenBank/DDBJ whole genome shotgun (WGS) entry which is preliminary data.</text>
</comment>
<sequence length="115" mass="12540">MAPSHSRDGIVIIGAEIIGLDVALVLSEKGYGPSITVIAEHLPGDTSPAYTSPWAGCNFSAISGTDTNALKWDRLGYAHLKSLAFNQPDEAFVKRTPSIELWDENVQIQFNSKFY</sequence>
<dbReference type="InterPro" id="IPR023209">
    <property type="entry name" value="DAO"/>
</dbReference>
<comment type="cofactor">
    <cofactor evidence="1">
        <name>FAD</name>
        <dbReference type="ChEBI" id="CHEBI:57692"/>
    </cofactor>
</comment>
<dbReference type="SUPFAM" id="SSF51971">
    <property type="entry name" value="Nucleotide-binding domain"/>
    <property type="match status" value="1"/>
</dbReference>
<dbReference type="GO" id="GO:0003884">
    <property type="term" value="F:D-amino-acid oxidase activity"/>
    <property type="evidence" value="ECO:0007669"/>
    <property type="project" value="InterPro"/>
</dbReference>
<evidence type="ECO:0000313" key="6">
    <source>
        <dbReference type="Proteomes" id="UP001194746"/>
    </source>
</evidence>
<keyword evidence="4" id="KW-0560">Oxidoreductase</keyword>
<keyword evidence="6" id="KW-1185">Reference proteome</keyword>
<dbReference type="Proteomes" id="UP001194746">
    <property type="component" value="Unassembled WGS sequence"/>
</dbReference>
<dbReference type="PANTHER" id="PTHR11530:SF11">
    <property type="entry name" value="D-ASPARTATE OXIDASE"/>
    <property type="match status" value="1"/>
</dbReference>
<evidence type="ECO:0000256" key="1">
    <source>
        <dbReference type="ARBA" id="ARBA00001974"/>
    </source>
</evidence>
<dbReference type="AlphaFoldDB" id="A0AAD4CTR9"/>
<dbReference type="GO" id="GO:0071949">
    <property type="term" value="F:FAD binding"/>
    <property type="evidence" value="ECO:0007669"/>
    <property type="project" value="InterPro"/>
</dbReference>
<keyword evidence="2" id="KW-0285">Flavoprotein</keyword>
<proteinExistence type="predicted"/>
<evidence type="ECO:0000256" key="4">
    <source>
        <dbReference type="ARBA" id="ARBA00023002"/>
    </source>
</evidence>
<organism evidence="5 6">
    <name type="scientific">Aspergillus nanangensis</name>
    <dbReference type="NCBI Taxonomy" id="2582783"/>
    <lineage>
        <taxon>Eukaryota</taxon>
        <taxon>Fungi</taxon>
        <taxon>Dikarya</taxon>
        <taxon>Ascomycota</taxon>
        <taxon>Pezizomycotina</taxon>
        <taxon>Eurotiomycetes</taxon>
        <taxon>Eurotiomycetidae</taxon>
        <taxon>Eurotiales</taxon>
        <taxon>Aspergillaceae</taxon>
        <taxon>Aspergillus</taxon>
        <taxon>Aspergillus subgen. Circumdati</taxon>
    </lineage>
</organism>
<accession>A0AAD4CTR9</accession>
<dbReference type="PANTHER" id="PTHR11530">
    <property type="entry name" value="D-AMINO ACID OXIDASE"/>
    <property type="match status" value="1"/>
</dbReference>
<dbReference type="Gene3D" id="3.40.50.720">
    <property type="entry name" value="NAD(P)-binding Rossmann-like Domain"/>
    <property type="match status" value="1"/>
</dbReference>
<protein>
    <recommendedName>
        <fullName evidence="7">FAD dependent oxidoreductase domain-containing protein</fullName>
    </recommendedName>
</protein>
<evidence type="ECO:0008006" key="7">
    <source>
        <dbReference type="Google" id="ProtNLM"/>
    </source>
</evidence>
<reference evidence="5" key="1">
    <citation type="journal article" date="2019" name="Beilstein J. Org. Chem.">
        <title>Nanangenines: drimane sesquiterpenoids as the dominant metabolite cohort of a novel Australian fungus, Aspergillus nanangensis.</title>
        <authorList>
            <person name="Lacey H.J."/>
            <person name="Gilchrist C.L.M."/>
            <person name="Crombie A."/>
            <person name="Kalaitzis J.A."/>
            <person name="Vuong D."/>
            <person name="Rutledge P.J."/>
            <person name="Turner P."/>
            <person name="Pitt J.I."/>
            <person name="Lacey E."/>
            <person name="Chooi Y.H."/>
            <person name="Piggott A.M."/>
        </authorList>
    </citation>
    <scope>NUCLEOTIDE SEQUENCE</scope>
    <source>
        <strain evidence="5">MST-FP2251</strain>
    </source>
</reference>
<evidence type="ECO:0000313" key="5">
    <source>
        <dbReference type="EMBL" id="KAF9892401.1"/>
    </source>
</evidence>
<name>A0AAD4CTR9_ASPNN</name>
<gene>
    <name evidence="5" type="ORF">FE257_001509</name>
</gene>
<evidence type="ECO:0000256" key="2">
    <source>
        <dbReference type="ARBA" id="ARBA00022630"/>
    </source>
</evidence>
<evidence type="ECO:0000256" key="3">
    <source>
        <dbReference type="ARBA" id="ARBA00022827"/>
    </source>
</evidence>
<reference evidence="5" key="2">
    <citation type="submission" date="2020-02" db="EMBL/GenBank/DDBJ databases">
        <authorList>
            <person name="Gilchrist C.L.M."/>
            <person name="Chooi Y.-H."/>
        </authorList>
    </citation>
    <scope>NUCLEOTIDE SEQUENCE</scope>
    <source>
        <strain evidence="5">MST-FP2251</strain>
    </source>
</reference>
<keyword evidence="3" id="KW-0274">FAD</keyword>
<dbReference type="GO" id="GO:0019478">
    <property type="term" value="P:D-amino acid catabolic process"/>
    <property type="evidence" value="ECO:0007669"/>
    <property type="project" value="TreeGrafter"/>
</dbReference>
<dbReference type="GO" id="GO:0005737">
    <property type="term" value="C:cytoplasm"/>
    <property type="evidence" value="ECO:0007669"/>
    <property type="project" value="TreeGrafter"/>
</dbReference>